<accession>A0A5C5ZQD7</accession>
<evidence type="ECO:0000313" key="2">
    <source>
        <dbReference type="Proteomes" id="UP000320176"/>
    </source>
</evidence>
<name>A0A5C5ZQD7_9BACT</name>
<protein>
    <submittedName>
        <fullName evidence="1">Uncharacterized protein</fullName>
    </submittedName>
</protein>
<keyword evidence="2" id="KW-1185">Reference proteome</keyword>
<reference evidence="1 2" key="1">
    <citation type="submission" date="2019-02" db="EMBL/GenBank/DDBJ databases">
        <title>Deep-cultivation of Planctomycetes and their phenomic and genomic characterization uncovers novel biology.</title>
        <authorList>
            <person name="Wiegand S."/>
            <person name="Jogler M."/>
            <person name="Boedeker C."/>
            <person name="Pinto D."/>
            <person name="Vollmers J."/>
            <person name="Rivas-Marin E."/>
            <person name="Kohn T."/>
            <person name="Peeters S.H."/>
            <person name="Heuer A."/>
            <person name="Rast P."/>
            <person name="Oberbeckmann S."/>
            <person name="Bunk B."/>
            <person name="Jeske O."/>
            <person name="Meyerdierks A."/>
            <person name="Storesund J.E."/>
            <person name="Kallscheuer N."/>
            <person name="Luecker S."/>
            <person name="Lage O.M."/>
            <person name="Pohl T."/>
            <person name="Merkel B.J."/>
            <person name="Hornburger P."/>
            <person name="Mueller R.-W."/>
            <person name="Bruemmer F."/>
            <person name="Labrenz M."/>
            <person name="Spormann A.M."/>
            <person name="Op Den Camp H."/>
            <person name="Overmann J."/>
            <person name="Amann R."/>
            <person name="Jetten M.S.M."/>
            <person name="Mascher T."/>
            <person name="Medema M.H."/>
            <person name="Devos D.P."/>
            <person name="Kaster A.-K."/>
            <person name="Ovreas L."/>
            <person name="Rohde M."/>
            <person name="Galperin M.Y."/>
            <person name="Jogler C."/>
        </authorList>
    </citation>
    <scope>NUCLEOTIDE SEQUENCE [LARGE SCALE GENOMIC DNA]</scope>
    <source>
        <strain evidence="1 2">Pla52n</strain>
    </source>
</reference>
<organism evidence="1 2">
    <name type="scientific">Stieleria varia</name>
    <dbReference type="NCBI Taxonomy" id="2528005"/>
    <lineage>
        <taxon>Bacteria</taxon>
        <taxon>Pseudomonadati</taxon>
        <taxon>Planctomycetota</taxon>
        <taxon>Planctomycetia</taxon>
        <taxon>Pirellulales</taxon>
        <taxon>Pirellulaceae</taxon>
        <taxon>Stieleria</taxon>
    </lineage>
</organism>
<gene>
    <name evidence="1" type="ORF">Pla52n_68900</name>
</gene>
<proteinExistence type="predicted"/>
<sequence length="121" mass="13315">MLGNCTIAKDGKRFKCYPADLSWSQPYRSAVQRLAVKAPANTQFNGCCAPFAFSKPSAMMRTLTLNFSSPLSPPFPPPSVKKNDHQTATYFNAINADGLFSLPYSVKRRALEAQSFSPGYL</sequence>
<dbReference type="Proteomes" id="UP000320176">
    <property type="component" value="Unassembled WGS sequence"/>
</dbReference>
<dbReference type="AlphaFoldDB" id="A0A5C5ZQD7"/>
<evidence type="ECO:0000313" key="1">
    <source>
        <dbReference type="EMBL" id="TWT89157.1"/>
    </source>
</evidence>
<comment type="caution">
    <text evidence="1">The sequence shown here is derived from an EMBL/GenBank/DDBJ whole genome shotgun (WGS) entry which is preliminary data.</text>
</comment>
<dbReference type="EMBL" id="SJPN01000027">
    <property type="protein sequence ID" value="TWT89157.1"/>
    <property type="molecule type" value="Genomic_DNA"/>
</dbReference>